<feature type="transmembrane region" description="Helical" evidence="1">
    <location>
        <begin position="130"/>
        <end position="154"/>
    </location>
</feature>
<evidence type="ECO:0000313" key="3">
    <source>
        <dbReference type="Proteomes" id="UP001303532"/>
    </source>
</evidence>
<feature type="transmembrane region" description="Helical" evidence="1">
    <location>
        <begin position="193"/>
        <end position="212"/>
    </location>
</feature>
<keyword evidence="1" id="KW-0472">Membrane</keyword>
<feature type="transmembrane region" description="Helical" evidence="1">
    <location>
        <begin position="166"/>
        <end position="186"/>
    </location>
</feature>
<keyword evidence="3" id="KW-1185">Reference proteome</keyword>
<evidence type="ECO:0000313" key="2">
    <source>
        <dbReference type="EMBL" id="WOV84385.1"/>
    </source>
</evidence>
<feature type="transmembrane region" description="Helical" evidence="1">
    <location>
        <begin position="61"/>
        <end position="84"/>
    </location>
</feature>
<reference evidence="2 3" key="1">
    <citation type="submission" date="2023-01" db="EMBL/GenBank/DDBJ databases">
        <title>Sporosarcina sp. nov., isolated from Korean tranditional fermented seafood 'Jeotgal'.</title>
        <authorList>
            <person name="Yang A.-I."/>
        </authorList>
    </citation>
    <scope>NUCLEOTIDE SEQUENCE [LARGE SCALE GENOMIC DNA]</scope>
    <source>
        <strain evidence="2 3">B2O-1</strain>
    </source>
</reference>
<evidence type="ECO:0008006" key="4">
    <source>
        <dbReference type="Google" id="ProtNLM"/>
    </source>
</evidence>
<sequence length="255" mass="28992">MKQGKREDDQLRRWLHDDIPPVIHEQDRERTIDYLKSYMPVPQKNTAVVMKQLVRQSFKDLWGHFAVQLSLLVIVLMGTVTILSSTPDQWILFILTAPAPVFLAGWHLVHTQTKDMVELEQTFTFSLQQVLFSKLVAICLWSLILYGGALLYAASIQKAGLFSLSFHIAVAGITPILLFCVILLAISTKYRNPLSWTVILLVWVSFILLSIYTPFGSLLLSVHTLIFMAANIGLAAVFIRQLTKLWRMERLPDGI</sequence>
<dbReference type="RefSeq" id="WP_323692041.1">
    <property type="nucleotide sequence ID" value="NZ_CP116341.1"/>
</dbReference>
<accession>A0ABZ0KVF7</accession>
<protein>
    <recommendedName>
        <fullName evidence="4">DUF1129 domain-containing protein</fullName>
    </recommendedName>
</protein>
<name>A0ABZ0KVF7_9BACL</name>
<feature type="transmembrane region" description="Helical" evidence="1">
    <location>
        <begin position="90"/>
        <end position="109"/>
    </location>
</feature>
<dbReference type="Proteomes" id="UP001303532">
    <property type="component" value="Chromosome"/>
</dbReference>
<organism evidence="2 3">
    <name type="scientific">Sporosarcina jeotgali</name>
    <dbReference type="NCBI Taxonomy" id="3020056"/>
    <lineage>
        <taxon>Bacteria</taxon>
        <taxon>Bacillati</taxon>
        <taxon>Bacillota</taxon>
        <taxon>Bacilli</taxon>
        <taxon>Bacillales</taxon>
        <taxon>Caryophanaceae</taxon>
        <taxon>Sporosarcina</taxon>
    </lineage>
</organism>
<dbReference type="EMBL" id="CP116341">
    <property type="protein sequence ID" value="WOV84385.1"/>
    <property type="molecule type" value="Genomic_DNA"/>
</dbReference>
<keyword evidence="1" id="KW-0812">Transmembrane</keyword>
<gene>
    <name evidence="2" type="ORF">PGH26_00105</name>
</gene>
<keyword evidence="1" id="KW-1133">Transmembrane helix</keyword>
<evidence type="ECO:0000256" key="1">
    <source>
        <dbReference type="SAM" id="Phobius"/>
    </source>
</evidence>
<feature type="transmembrane region" description="Helical" evidence="1">
    <location>
        <begin position="218"/>
        <end position="239"/>
    </location>
</feature>
<proteinExistence type="predicted"/>